<keyword evidence="2" id="KW-1185">Reference proteome</keyword>
<protein>
    <submittedName>
        <fullName evidence="1">Uncharacterized protein</fullName>
    </submittedName>
</protein>
<dbReference type="Proteomes" id="UP000317977">
    <property type="component" value="Unassembled WGS sequence"/>
</dbReference>
<sequence length="69" mass="7839">MTVSPLLATKQWSNASPTGSVTRPNATLDAVRKLVNPENFKKKCVRLPRFHFAELVCRNRLQDAFAEHM</sequence>
<comment type="caution">
    <text evidence="1">The sequence shown here is derived from an EMBL/GenBank/DDBJ whole genome shotgun (WGS) entry which is preliminary data.</text>
</comment>
<reference evidence="1 2" key="1">
    <citation type="submission" date="2019-02" db="EMBL/GenBank/DDBJ databases">
        <title>Deep-cultivation of Planctomycetes and their phenomic and genomic characterization uncovers novel biology.</title>
        <authorList>
            <person name="Wiegand S."/>
            <person name="Jogler M."/>
            <person name="Boedeker C."/>
            <person name="Pinto D."/>
            <person name="Vollmers J."/>
            <person name="Rivas-Marin E."/>
            <person name="Kohn T."/>
            <person name="Peeters S.H."/>
            <person name="Heuer A."/>
            <person name="Rast P."/>
            <person name="Oberbeckmann S."/>
            <person name="Bunk B."/>
            <person name="Jeske O."/>
            <person name="Meyerdierks A."/>
            <person name="Storesund J.E."/>
            <person name="Kallscheuer N."/>
            <person name="Luecker S."/>
            <person name="Lage O.M."/>
            <person name="Pohl T."/>
            <person name="Merkel B.J."/>
            <person name="Hornburger P."/>
            <person name="Mueller R.-W."/>
            <person name="Bruemmer F."/>
            <person name="Labrenz M."/>
            <person name="Spormann A.M."/>
            <person name="Op Den Camp H."/>
            <person name="Overmann J."/>
            <person name="Amann R."/>
            <person name="Jetten M.S.M."/>
            <person name="Mascher T."/>
            <person name="Medema M.H."/>
            <person name="Devos D.P."/>
            <person name="Kaster A.-K."/>
            <person name="Ovreas L."/>
            <person name="Rohde M."/>
            <person name="Galperin M.Y."/>
            <person name="Jogler C."/>
        </authorList>
    </citation>
    <scope>NUCLEOTIDE SEQUENCE [LARGE SCALE GENOMIC DNA]</scope>
    <source>
        <strain evidence="1 2">Poly59</strain>
    </source>
</reference>
<accession>A0A5C6EES9</accession>
<name>A0A5C6EES9_9BACT</name>
<proteinExistence type="predicted"/>
<evidence type="ECO:0000313" key="2">
    <source>
        <dbReference type="Proteomes" id="UP000317977"/>
    </source>
</evidence>
<organism evidence="1 2">
    <name type="scientific">Rubripirellula reticaptiva</name>
    <dbReference type="NCBI Taxonomy" id="2528013"/>
    <lineage>
        <taxon>Bacteria</taxon>
        <taxon>Pseudomonadati</taxon>
        <taxon>Planctomycetota</taxon>
        <taxon>Planctomycetia</taxon>
        <taxon>Pirellulales</taxon>
        <taxon>Pirellulaceae</taxon>
        <taxon>Rubripirellula</taxon>
    </lineage>
</organism>
<evidence type="ECO:0000313" key="1">
    <source>
        <dbReference type="EMBL" id="TWU48263.1"/>
    </source>
</evidence>
<dbReference type="EMBL" id="SJPX01000005">
    <property type="protein sequence ID" value="TWU48263.1"/>
    <property type="molecule type" value="Genomic_DNA"/>
</dbReference>
<dbReference type="AlphaFoldDB" id="A0A5C6EES9"/>
<gene>
    <name evidence="1" type="ORF">Poly59_51090</name>
</gene>